<dbReference type="Pfam" id="PF12833">
    <property type="entry name" value="HTH_18"/>
    <property type="match status" value="1"/>
</dbReference>
<evidence type="ECO:0000313" key="6">
    <source>
        <dbReference type="Proteomes" id="UP000003244"/>
    </source>
</evidence>
<dbReference type="Gene3D" id="1.10.10.60">
    <property type="entry name" value="Homeodomain-like"/>
    <property type="match status" value="2"/>
</dbReference>
<dbReference type="EMBL" id="ADGQ01000008">
    <property type="protein sequence ID" value="EFM65301.1"/>
    <property type="molecule type" value="Genomic_DNA"/>
</dbReference>
<evidence type="ECO:0000259" key="4">
    <source>
        <dbReference type="PROSITE" id="PS01124"/>
    </source>
</evidence>
<dbReference type="SUPFAM" id="SSF46689">
    <property type="entry name" value="Homeodomain-like"/>
    <property type="match status" value="1"/>
</dbReference>
<dbReference type="PANTHER" id="PTHR47893">
    <property type="entry name" value="REGULATORY PROTEIN PCHR"/>
    <property type="match status" value="1"/>
</dbReference>
<dbReference type="PRINTS" id="PR00032">
    <property type="entry name" value="HTHARAC"/>
</dbReference>
<protein>
    <submittedName>
        <fullName evidence="5">Transcriptional regulator, AraC family</fullName>
    </submittedName>
</protein>
<dbReference type="SMART" id="SM00342">
    <property type="entry name" value="HTH_ARAC"/>
    <property type="match status" value="1"/>
</dbReference>
<dbReference type="Proteomes" id="UP000003244">
    <property type="component" value="Unassembled WGS sequence"/>
</dbReference>
<dbReference type="InterPro" id="IPR009057">
    <property type="entry name" value="Homeodomain-like_sf"/>
</dbReference>
<accession>E0E1C6</accession>
<dbReference type="PROSITE" id="PS01124">
    <property type="entry name" value="HTH_ARAC_FAMILY_2"/>
    <property type="match status" value="1"/>
</dbReference>
<sequence length="318" mass="37282">MAYEFEKFLVEMGFEKLHKSSRYSDLGVTYRIKSDEMDGYYWFYDTDLFSVNIHDFLVKKDLVVCHKMSSDSEVEVTSSFVKAAHGECLTPYLSVNDNMVFVSFRENYTFRFILHGGFPYFSVGVEFKKKFINDYVTENFNISPNKLRKALQNSNNSPIARDIGKLVDEILEYRSTSPGSEMFYEIKVKEWLRLTLNYYFEEDKKIKLNQVDDDALKNVASYISDHYASQISQDLLCEIALMGKTKLKESFKSKYNMTITEYIQRKRINVAEHMLLNTGLSISEVSRSVGYKSQSRFTQLYKKYTGTYPRQIKKCRKV</sequence>
<keyword evidence="1" id="KW-0805">Transcription regulation</keyword>
<evidence type="ECO:0000256" key="1">
    <source>
        <dbReference type="ARBA" id="ARBA00023015"/>
    </source>
</evidence>
<dbReference type="PANTHER" id="PTHR47893:SF1">
    <property type="entry name" value="REGULATORY PROTEIN PCHR"/>
    <property type="match status" value="1"/>
</dbReference>
<dbReference type="InterPro" id="IPR020449">
    <property type="entry name" value="Tscrpt_reg_AraC-type_HTH"/>
</dbReference>
<keyword evidence="6" id="KW-1185">Reference proteome</keyword>
<evidence type="ECO:0000313" key="5">
    <source>
        <dbReference type="EMBL" id="EFM65301.1"/>
    </source>
</evidence>
<proteinExistence type="predicted"/>
<dbReference type="RefSeq" id="WP_007788204.1">
    <property type="nucleotide sequence ID" value="NZ_ADGQ01000008.1"/>
</dbReference>
<dbReference type="eggNOG" id="COG2207">
    <property type="taxonomic scope" value="Bacteria"/>
</dbReference>
<dbReference type="InterPro" id="IPR053142">
    <property type="entry name" value="PchR_regulatory_protein"/>
</dbReference>
<dbReference type="GO" id="GO:0003700">
    <property type="term" value="F:DNA-binding transcription factor activity"/>
    <property type="evidence" value="ECO:0007669"/>
    <property type="project" value="InterPro"/>
</dbReference>
<dbReference type="GeneID" id="84799972"/>
<keyword evidence="3" id="KW-0804">Transcription</keyword>
<feature type="domain" description="HTH araC/xylS-type" evidence="4">
    <location>
        <begin position="217"/>
        <end position="315"/>
    </location>
</feature>
<comment type="caution">
    <text evidence="5">The sequence shown here is derived from an EMBL/GenBank/DDBJ whole genome shotgun (WGS) entry which is preliminary data.</text>
</comment>
<evidence type="ECO:0000256" key="3">
    <source>
        <dbReference type="ARBA" id="ARBA00023163"/>
    </source>
</evidence>
<dbReference type="OrthoDB" id="9782911at2"/>
<dbReference type="GO" id="GO:0043565">
    <property type="term" value="F:sequence-specific DNA binding"/>
    <property type="evidence" value="ECO:0007669"/>
    <property type="project" value="InterPro"/>
</dbReference>
<keyword evidence="2" id="KW-0238">DNA-binding</keyword>
<dbReference type="AlphaFoldDB" id="E0E1C6"/>
<gene>
    <name evidence="5" type="ORF">HMPREF0634_0368</name>
</gene>
<reference evidence="5 6" key="1">
    <citation type="submission" date="2010-08" db="EMBL/GenBank/DDBJ databases">
        <authorList>
            <person name="Harkins D.M."/>
            <person name="Madupu R."/>
            <person name="Durkin A.S."/>
            <person name="Torralba M."/>
            <person name="Methe B."/>
            <person name="Sutton G.G."/>
            <person name="Nelson K.E."/>
        </authorList>
    </citation>
    <scope>NUCLEOTIDE SEQUENCE [LARGE SCALE GENOMIC DNA]</scope>
    <source>
        <strain evidence="5 6">DSM 17678</strain>
    </source>
</reference>
<organism evidence="5 6">
    <name type="scientific">Peptostreptococcus stomatis DSM 17678</name>
    <dbReference type="NCBI Taxonomy" id="596315"/>
    <lineage>
        <taxon>Bacteria</taxon>
        <taxon>Bacillati</taxon>
        <taxon>Bacillota</taxon>
        <taxon>Clostridia</taxon>
        <taxon>Peptostreptococcales</taxon>
        <taxon>Peptostreptococcaceae</taxon>
        <taxon>Peptostreptococcus</taxon>
    </lineage>
</organism>
<dbReference type="InterPro" id="IPR018060">
    <property type="entry name" value="HTH_AraC"/>
</dbReference>
<dbReference type="STRING" id="596315.HMPREF0634_0368"/>
<evidence type="ECO:0000256" key="2">
    <source>
        <dbReference type="ARBA" id="ARBA00023125"/>
    </source>
</evidence>
<name>E0E1C6_9FIRM</name>